<gene>
    <name evidence="8" type="ORF">N782_20280</name>
</gene>
<protein>
    <recommendedName>
        <fullName evidence="7">RDD domain-containing protein</fullName>
    </recommendedName>
</protein>
<comment type="subcellular location">
    <subcellularLocation>
        <location evidence="1">Cell membrane</location>
        <topology evidence="1">Multi-pass membrane protein</topology>
    </subcellularLocation>
</comment>
<evidence type="ECO:0000256" key="4">
    <source>
        <dbReference type="ARBA" id="ARBA00022989"/>
    </source>
</evidence>
<evidence type="ECO:0000256" key="3">
    <source>
        <dbReference type="ARBA" id="ARBA00022692"/>
    </source>
</evidence>
<evidence type="ECO:0000256" key="1">
    <source>
        <dbReference type="ARBA" id="ARBA00004651"/>
    </source>
</evidence>
<dbReference type="InterPro" id="IPR051791">
    <property type="entry name" value="Pra-immunoreactive"/>
</dbReference>
<dbReference type="RefSeq" id="WP_036823395.1">
    <property type="nucleotide sequence ID" value="NZ_AVBF01000073.1"/>
</dbReference>
<dbReference type="PANTHER" id="PTHR36115">
    <property type="entry name" value="PROLINE-RICH ANTIGEN HOMOLOG-RELATED"/>
    <property type="match status" value="1"/>
</dbReference>
<keyword evidence="5 6" id="KW-0472">Membrane</keyword>
<feature type="transmembrane region" description="Helical" evidence="6">
    <location>
        <begin position="129"/>
        <end position="151"/>
    </location>
</feature>
<keyword evidence="2" id="KW-1003">Cell membrane</keyword>
<organism evidence="8 9">
    <name type="scientific">Pontibacillus yanchengensis Y32</name>
    <dbReference type="NCBI Taxonomy" id="1385514"/>
    <lineage>
        <taxon>Bacteria</taxon>
        <taxon>Bacillati</taxon>
        <taxon>Bacillota</taxon>
        <taxon>Bacilli</taxon>
        <taxon>Bacillales</taxon>
        <taxon>Bacillaceae</taxon>
        <taxon>Pontibacillus</taxon>
    </lineage>
</organism>
<sequence>MYATFLSRLKAFFIDYLLILMYLVLLILVSVFIIPDVQKLFQGSLLLAQGFGFLLVTLPVSLYFAIADSVVGGASLGKRKVGIQVVGREGTAVSVLHSLFRTALKFLPWELSHFLVYRMIEVGDGETPVMYFVLGGLIYAWIFANVIAVVFTKRKQSIYDLVVRTRVLKGCNQSISK</sequence>
<evidence type="ECO:0000259" key="7">
    <source>
        <dbReference type="Pfam" id="PF06271"/>
    </source>
</evidence>
<proteinExistence type="predicted"/>
<dbReference type="Pfam" id="PF06271">
    <property type="entry name" value="RDD"/>
    <property type="match status" value="1"/>
</dbReference>
<dbReference type="OrthoDB" id="1450430at2"/>
<accession>A0A0A2T6Y8</accession>
<dbReference type="AlphaFoldDB" id="A0A0A2T6Y8"/>
<keyword evidence="3 6" id="KW-0812">Transmembrane</keyword>
<comment type="caution">
    <text evidence="8">The sequence shown here is derived from an EMBL/GenBank/DDBJ whole genome shotgun (WGS) entry which is preliminary data.</text>
</comment>
<evidence type="ECO:0000256" key="2">
    <source>
        <dbReference type="ARBA" id="ARBA00022475"/>
    </source>
</evidence>
<dbReference type="EMBL" id="AVBF01000073">
    <property type="protein sequence ID" value="KGP71264.1"/>
    <property type="molecule type" value="Genomic_DNA"/>
</dbReference>
<evidence type="ECO:0000256" key="5">
    <source>
        <dbReference type="ARBA" id="ARBA00023136"/>
    </source>
</evidence>
<dbReference type="eggNOG" id="COG1714">
    <property type="taxonomic scope" value="Bacteria"/>
</dbReference>
<keyword evidence="9" id="KW-1185">Reference proteome</keyword>
<dbReference type="Proteomes" id="UP000030147">
    <property type="component" value="Unassembled WGS sequence"/>
</dbReference>
<reference evidence="8 9" key="1">
    <citation type="journal article" date="2015" name="Stand. Genomic Sci.">
        <title>High quality draft genome sequence of the moderately halophilic bacterium Pontibacillus yanchengensis Y32(T) and comparison among Pontibacillus genomes.</title>
        <authorList>
            <person name="Huang J."/>
            <person name="Qiao Z.X."/>
            <person name="Tang J.W."/>
            <person name="Wang G."/>
        </authorList>
    </citation>
    <scope>NUCLEOTIDE SEQUENCE [LARGE SCALE GENOMIC DNA]</scope>
    <source>
        <strain evidence="8 9">Y32</strain>
    </source>
</reference>
<evidence type="ECO:0000313" key="8">
    <source>
        <dbReference type="EMBL" id="KGP71264.1"/>
    </source>
</evidence>
<feature type="transmembrane region" description="Helical" evidence="6">
    <location>
        <begin position="12"/>
        <end position="34"/>
    </location>
</feature>
<dbReference type="InterPro" id="IPR010432">
    <property type="entry name" value="RDD"/>
</dbReference>
<name>A0A0A2T6Y8_9BACI</name>
<keyword evidence="4 6" id="KW-1133">Transmembrane helix</keyword>
<dbReference type="GO" id="GO:0005886">
    <property type="term" value="C:plasma membrane"/>
    <property type="evidence" value="ECO:0007669"/>
    <property type="project" value="UniProtKB-SubCell"/>
</dbReference>
<dbReference type="STRING" id="1385514.N782_20280"/>
<feature type="domain" description="RDD" evidence="7">
    <location>
        <begin position="2"/>
        <end position="162"/>
    </location>
</feature>
<feature type="transmembrane region" description="Helical" evidence="6">
    <location>
        <begin position="46"/>
        <end position="66"/>
    </location>
</feature>
<evidence type="ECO:0000313" key="9">
    <source>
        <dbReference type="Proteomes" id="UP000030147"/>
    </source>
</evidence>
<evidence type="ECO:0000256" key="6">
    <source>
        <dbReference type="SAM" id="Phobius"/>
    </source>
</evidence>